<gene>
    <name evidence="1" type="primary">ORF46102</name>
</gene>
<sequence>LTVETEEFQTFLEEAVISLWLYSASPNVIVSAAAFSALAKFNPVHFHVSHLPRQVTEELYYQAEMAAIQQQAEAGSSESLTVDVDQMFAQVPGYCYMLLLKQQTGVEKIAGYQQFLQAIIAQEVANLPRRVYYCSLRRQGVAANQGKSIETIPRFLLQQYDKC</sequence>
<dbReference type="GO" id="GO:0060147">
    <property type="term" value="P:regulation of post-transcriptional gene silencing"/>
    <property type="evidence" value="ECO:0007669"/>
    <property type="project" value="InterPro"/>
</dbReference>
<dbReference type="EMBL" id="HACG01015905">
    <property type="protein sequence ID" value="CEK62770.1"/>
    <property type="molecule type" value="Transcribed_RNA"/>
</dbReference>
<dbReference type="InterPro" id="IPR045163">
    <property type="entry name" value="Focadhesin/RST1"/>
</dbReference>
<accession>A0A0B6Z4X4</accession>
<proteinExistence type="predicted"/>
<dbReference type="AlphaFoldDB" id="A0A0B6Z4X4"/>
<reference evidence="1" key="1">
    <citation type="submission" date="2014-12" db="EMBL/GenBank/DDBJ databases">
        <title>Insight into the proteome of Arion vulgaris.</title>
        <authorList>
            <person name="Aradska J."/>
            <person name="Bulat T."/>
            <person name="Smidak R."/>
            <person name="Sarate P."/>
            <person name="Gangsoo J."/>
            <person name="Sialana F."/>
            <person name="Bilban M."/>
            <person name="Lubec G."/>
        </authorList>
    </citation>
    <scope>NUCLEOTIDE SEQUENCE</scope>
    <source>
        <tissue evidence="1">Skin</tissue>
    </source>
</reference>
<protein>
    <submittedName>
        <fullName evidence="1">Uncharacterized protein</fullName>
    </submittedName>
</protein>
<organism evidence="1">
    <name type="scientific">Arion vulgaris</name>
    <dbReference type="NCBI Taxonomy" id="1028688"/>
    <lineage>
        <taxon>Eukaryota</taxon>
        <taxon>Metazoa</taxon>
        <taxon>Spiralia</taxon>
        <taxon>Lophotrochozoa</taxon>
        <taxon>Mollusca</taxon>
        <taxon>Gastropoda</taxon>
        <taxon>Heterobranchia</taxon>
        <taxon>Euthyneura</taxon>
        <taxon>Panpulmonata</taxon>
        <taxon>Eupulmonata</taxon>
        <taxon>Stylommatophora</taxon>
        <taxon>Helicina</taxon>
        <taxon>Arionoidea</taxon>
        <taxon>Arionidae</taxon>
        <taxon>Arion</taxon>
    </lineage>
</organism>
<dbReference type="PANTHER" id="PTHR16212">
    <property type="entry name" value="FOCADHESIN FAMILY MEMBER"/>
    <property type="match status" value="1"/>
</dbReference>
<feature type="non-terminal residue" evidence="1">
    <location>
        <position position="163"/>
    </location>
</feature>
<evidence type="ECO:0000313" key="1">
    <source>
        <dbReference type="EMBL" id="CEK62770.1"/>
    </source>
</evidence>
<name>A0A0B6Z4X4_9EUPU</name>
<feature type="non-terminal residue" evidence="1">
    <location>
        <position position="1"/>
    </location>
</feature>
<dbReference type="PANTHER" id="PTHR16212:SF4">
    <property type="entry name" value="FOCADHESIN"/>
    <property type="match status" value="1"/>
</dbReference>